<feature type="transmembrane region" description="Helical" evidence="7">
    <location>
        <begin position="209"/>
        <end position="229"/>
    </location>
</feature>
<feature type="transmembrane region" description="Helical" evidence="7">
    <location>
        <begin position="7"/>
        <end position="28"/>
    </location>
</feature>
<reference evidence="9" key="2">
    <citation type="journal article" date="2021" name="PeerJ">
        <title>Extensive microbial diversity within the chicken gut microbiome revealed by metagenomics and culture.</title>
        <authorList>
            <person name="Gilroy R."/>
            <person name="Ravi A."/>
            <person name="Getino M."/>
            <person name="Pursley I."/>
            <person name="Horton D.L."/>
            <person name="Alikhan N.F."/>
            <person name="Baker D."/>
            <person name="Gharbi K."/>
            <person name="Hall N."/>
            <person name="Watson M."/>
            <person name="Adriaenssens E.M."/>
            <person name="Foster-Nyarko E."/>
            <person name="Jarju S."/>
            <person name="Secka A."/>
            <person name="Antonio M."/>
            <person name="Oren A."/>
            <person name="Chaudhuri R.R."/>
            <person name="La Ragione R."/>
            <person name="Hildebrand F."/>
            <person name="Pallen M.J."/>
        </authorList>
    </citation>
    <scope>NUCLEOTIDE SEQUENCE</scope>
    <source>
        <strain evidence="9">CHK123-3438</strain>
    </source>
</reference>
<accession>A0A9D1KE25</accession>
<feature type="transmembrane region" description="Helical" evidence="7">
    <location>
        <begin position="74"/>
        <end position="95"/>
    </location>
</feature>
<evidence type="ECO:0000313" key="9">
    <source>
        <dbReference type="EMBL" id="HIT41038.1"/>
    </source>
</evidence>
<sequence>MKRKKRFLDLLCVLPVVIYFLVMTYYPIANLLHTSFTDWNLLRSDYEYVGLENWEWLFFGNGRGQFLQTLMVTAVYTFGEVIATLAGGMALAHLFNRKTRLFRWMRSLLVLPKYISVSSIGVVFVWMMNDQYGLFNRLLTSAGLNLVRWLISPDLAIWSVILVAVWRNIGYAMIIYLSAMQGISEDYYEAASLDGAGAFKRWRYITLPLLAPTTLFLFITSFLGAMNVFQTV</sequence>
<protein>
    <submittedName>
        <fullName evidence="9">Sugar ABC transporter permease</fullName>
    </submittedName>
</protein>
<evidence type="ECO:0000256" key="6">
    <source>
        <dbReference type="ARBA" id="ARBA00023136"/>
    </source>
</evidence>
<dbReference type="InterPro" id="IPR051393">
    <property type="entry name" value="ABC_transporter_permease"/>
</dbReference>
<keyword evidence="5 7" id="KW-1133">Transmembrane helix</keyword>
<evidence type="ECO:0000256" key="3">
    <source>
        <dbReference type="ARBA" id="ARBA00022475"/>
    </source>
</evidence>
<dbReference type="Pfam" id="PF00528">
    <property type="entry name" value="BPD_transp_1"/>
    <property type="match status" value="1"/>
</dbReference>
<name>A0A9D1KE25_9FIRM</name>
<dbReference type="PROSITE" id="PS50928">
    <property type="entry name" value="ABC_TM1"/>
    <property type="match status" value="1"/>
</dbReference>
<keyword evidence="3" id="KW-1003">Cell membrane</keyword>
<gene>
    <name evidence="9" type="ORF">IAB60_02880</name>
</gene>
<keyword evidence="6 7" id="KW-0472">Membrane</keyword>
<dbReference type="Gene3D" id="1.10.3720.10">
    <property type="entry name" value="MetI-like"/>
    <property type="match status" value="1"/>
</dbReference>
<dbReference type="EMBL" id="DVKS01000049">
    <property type="protein sequence ID" value="HIT41038.1"/>
    <property type="molecule type" value="Genomic_DNA"/>
</dbReference>
<proteinExistence type="inferred from homology"/>
<reference evidence="9" key="1">
    <citation type="submission" date="2020-10" db="EMBL/GenBank/DDBJ databases">
        <authorList>
            <person name="Gilroy R."/>
        </authorList>
    </citation>
    <scope>NUCLEOTIDE SEQUENCE</scope>
    <source>
        <strain evidence="9">CHK123-3438</strain>
    </source>
</reference>
<feature type="transmembrane region" description="Helical" evidence="7">
    <location>
        <begin position="155"/>
        <end position="177"/>
    </location>
</feature>
<dbReference type="CDD" id="cd06261">
    <property type="entry name" value="TM_PBP2"/>
    <property type="match status" value="1"/>
</dbReference>
<dbReference type="PANTHER" id="PTHR30193:SF37">
    <property type="entry name" value="INNER MEMBRANE ABC TRANSPORTER PERMEASE PROTEIN YCJO"/>
    <property type="match status" value="1"/>
</dbReference>
<organism evidence="9 10">
    <name type="scientific">Candidatus Caccovicinus merdipullorum</name>
    <dbReference type="NCBI Taxonomy" id="2840724"/>
    <lineage>
        <taxon>Bacteria</taxon>
        <taxon>Bacillati</taxon>
        <taxon>Bacillota</taxon>
        <taxon>Clostridia</taxon>
        <taxon>Eubacteriales</taxon>
        <taxon>Candidatus Caccovicinus</taxon>
    </lineage>
</organism>
<feature type="transmembrane region" description="Helical" evidence="7">
    <location>
        <begin position="107"/>
        <end position="128"/>
    </location>
</feature>
<evidence type="ECO:0000256" key="1">
    <source>
        <dbReference type="ARBA" id="ARBA00004651"/>
    </source>
</evidence>
<keyword evidence="2 7" id="KW-0813">Transport</keyword>
<feature type="non-terminal residue" evidence="9">
    <location>
        <position position="232"/>
    </location>
</feature>
<comment type="similarity">
    <text evidence="7">Belongs to the binding-protein-dependent transport system permease family.</text>
</comment>
<feature type="domain" description="ABC transmembrane type-1" evidence="8">
    <location>
        <begin position="70"/>
        <end position="232"/>
    </location>
</feature>
<evidence type="ECO:0000313" key="10">
    <source>
        <dbReference type="Proteomes" id="UP000886860"/>
    </source>
</evidence>
<comment type="subcellular location">
    <subcellularLocation>
        <location evidence="1 7">Cell membrane</location>
        <topology evidence="1 7">Multi-pass membrane protein</topology>
    </subcellularLocation>
</comment>
<dbReference type="InterPro" id="IPR035906">
    <property type="entry name" value="MetI-like_sf"/>
</dbReference>
<evidence type="ECO:0000256" key="7">
    <source>
        <dbReference type="RuleBase" id="RU363032"/>
    </source>
</evidence>
<dbReference type="SUPFAM" id="SSF161098">
    <property type="entry name" value="MetI-like"/>
    <property type="match status" value="1"/>
</dbReference>
<evidence type="ECO:0000256" key="5">
    <source>
        <dbReference type="ARBA" id="ARBA00022989"/>
    </source>
</evidence>
<dbReference type="PANTHER" id="PTHR30193">
    <property type="entry name" value="ABC TRANSPORTER PERMEASE PROTEIN"/>
    <property type="match status" value="1"/>
</dbReference>
<comment type="caution">
    <text evidence="9">The sequence shown here is derived from an EMBL/GenBank/DDBJ whole genome shotgun (WGS) entry which is preliminary data.</text>
</comment>
<evidence type="ECO:0000256" key="4">
    <source>
        <dbReference type="ARBA" id="ARBA00022692"/>
    </source>
</evidence>
<dbReference type="GO" id="GO:0055085">
    <property type="term" value="P:transmembrane transport"/>
    <property type="evidence" value="ECO:0007669"/>
    <property type="project" value="InterPro"/>
</dbReference>
<dbReference type="Proteomes" id="UP000886860">
    <property type="component" value="Unassembled WGS sequence"/>
</dbReference>
<evidence type="ECO:0000259" key="8">
    <source>
        <dbReference type="PROSITE" id="PS50928"/>
    </source>
</evidence>
<dbReference type="GO" id="GO:0005886">
    <property type="term" value="C:plasma membrane"/>
    <property type="evidence" value="ECO:0007669"/>
    <property type="project" value="UniProtKB-SubCell"/>
</dbReference>
<evidence type="ECO:0000256" key="2">
    <source>
        <dbReference type="ARBA" id="ARBA00022448"/>
    </source>
</evidence>
<dbReference type="InterPro" id="IPR000515">
    <property type="entry name" value="MetI-like"/>
</dbReference>
<dbReference type="AlphaFoldDB" id="A0A9D1KE25"/>
<keyword evidence="4 7" id="KW-0812">Transmembrane</keyword>